<dbReference type="Gramene" id="KMS96377">
    <property type="protein sequence ID" value="KMS96377"/>
    <property type="gene ID" value="BVRB_9g225720"/>
</dbReference>
<sequence>MARFLRAEDGEHFQLLGSSGGLVLLICLVVMSISVISLLLFSCADGIDQPNKRRGASRRHVLVHSATDGNVGGSGVYGGHGGSGGGYYGGGGCGGGGGGGGALWGRTRLLADIPPTVDRDRELSSKFLNDPSTPEEQNLTLKYFAASQSGAKQTLRELRHQILARRTRRHPPANAVPGLDVPPLREHAWLDSLADAVVRVSSDFYDRLQESVTPNPPVVNLGDDQDLLAAMARDENVEVVYHRRTGDPSRSKEPLVAEGSSSGQQDEGATGPGTNALWMPENKTSGPLTVEIDGLWR</sequence>
<dbReference type="AlphaFoldDB" id="A0A0J8B951"/>
<evidence type="ECO:0000313" key="3">
    <source>
        <dbReference type="EMBL" id="KMS96377.1"/>
    </source>
</evidence>
<evidence type="ECO:0000256" key="1">
    <source>
        <dbReference type="SAM" id="MobiDB-lite"/>
    </source>
</evidence>
<organism evidence="3 4">
    <name type="scientific">Beta vulgaris subsp. vulgaris</name>
    <name type="common">Beet</name>
    <dbReference type="NCBI Taxonomy" id="3555"/>
    <lineage>
        <taxon>Eukaryota</taxon>
        <taxon>Viridiplantae</taxon>
        <taxon>Streptophyta</taxon>
        <taxon>Embryophyta</taxon>
        <taxon>Tracheophyta</taxon>
        <taxon>Spermatophyta</taxon>
        <taxon>Magnoliopsida</taxon>
        <taxon>eudicotyledons</taxon>
        <taxon>Gunneridae</taxon>
        <taxon>Pentapetalae</taxon>
        <taxon>Caryophyllales</taxon>
        <taxon>Chenopodiaceae</taxon>
        <taxon>Betoideae</taxon>
        <taxon>Beta</taxon>
    </lineage>
</organism>
<evidence type="ECO:0000256" key="2">
    <source>
        <dbReference type="SAM" id="Phobius"/>
    </source>
</evidence>
<evidence type="ECO:0000313" key="4">
    <source>
        <dbReference type="Proteomes" id="UP000035740"/>
    </source>
</evidence>
<gene>
    <name evidence="3" type="ORF">BVRB_9g225720</name>
</gene>
<accession>A0A0J8B951</accession>
<feature type="transmembrane region" description="Helical" evidence="2">
    <location>
        <begin position="20"/>
        <end position="44"/>
    </location>
</feature>
<dbReference type="PANTHER" id="PTHR35420">
    <property type="entry name" value="OS02G0198500 PROTEIN"/>
    <property type="match status" value="1"/>
</dbReference>
<feature type="compositionally biased region" description="Basic and acidic residues" evidence="1">
    <location>
        <begin position="243"/>
        <end position="255"/>
    </location>
</feature>
<dbReference type="PANTHER" id="PTHR35420:SF1">
    <property type="entry name" value="OS09G0480532 PROTEIN"/>
    <property type="match status" value="1"/>
</dbReference>
<keyword evidence="4" id="KW-1185">Reference proteome</keyword>
<reference evidence="3 4" key="1">
    <citation type="journal article" date="2014" name="Nature">
        <title>The genome of the recently domesticated crop plant sugar beet (Beta vulgaris).</title>
        <authorList>
            <person name="Dohm J.C."/>
            <person name="Minoche A.E."/>
            <person name="Holtgrawe D."/>
            <person name="Capella-Gutierrez S."/>
            <person name="Zakrzewski F."/>
            <person name="Tafer H."/>
            <person name="Rupp O."/>
            <person name="Sorensen T.R."/>
            <person name="Stracke R."/>
            <person name="Reinhardt R."/>
            <person name="Goesmann A."/>
            <person name="Kraft T."/>
            <person name="Schulz B."/>
            <person name="Stadler P.F."/>
            <person name="Schmidt T."/>
            <person name="Gabaldon T."/>
            <person name="Lehrach H."/>
            <person name="Weisshaar B."/>
            <person name="Himmelbauer H."/>
        </authorList>
    </citation>
    <scope>NUCLEOTIDE SEQUENCE [LARGE SCALE GENOMIC DNA]</scope>
    <source>
        <tissue evidence="3">Taproot</tissue>
    </source>
</reference>
<dbReference type="EMBL" id="KQ090384">
    <property type="protein sequence ID" value="KMS96377.1"/>
    <property type="molecule type" value="Genomic_DNA"/>
</dbReference>
<dbReference type="Proteomes" id="UP000035740">
    <property type="component" value="Unassembled WGS sequence"/>
</dbReference>
<feature type="region of interest" description="Disordered" evidence="1">
    <location>
        <begin position="243"/>
        <end position="286"/>
    </location>
</feature>
<protein>
    <submittedName>
        <fullName evidence="3">Uncharacterized protein</fullName>
    </submittedName>
</protein>
<keyword evidence="2" id="KW-0472">Membrane</keyword>
<keyword evidence="2" id="KW-0812">Transmembrane</keyword>
<name>A0A0J8B951_BETVV</name>
<proteinExistence type="predicted"/>
<keyword evidence="2" id="KW-1133">Transmembrane helix</keyword>